<reference evidence="19" key="1">
    <citation type="submission" date="2021-04" db="EMBL/GenBank/DDBJ databases">
        <title>Pseudonocardia sp. nov., isolated from sandy soil of mangrove forest.</title>
        <authorList>
            <person name="Zan Z."/>
            <person name="Huang R."/>
            <person name="Liu W."/>
        </authorList>
    </citation>
    <scope>NUCLEOTIDE SEQUENCE</scope>
    <source>
        <strain evidence="19">S2-4</strain>
    </source>
</reference>
<dbReference type="PROSITE" id="PS50109">
    <property type="entry name" value="HIS_KIN"/>
    <property type="match status" value="1"/>
</dbReference>
<keyword evidence="12" id="KW-0902">Two-component regulatory system</keyword>
<dbReference type="Pfam" id="PF07730">
    <property type="entry name" value="HisKA_3"/>
    <property type="match status" value="1"/>
</dbReference>
<dbReference type="PANTHER" id="PTHR24421">
    <property type="entry name" value="NITRATE/NITRITE SENSOR PROTEIN NARX-RELATED"/>
    <property type="match status" value="1"/>
</dbReference>
<feature type="coiled-coil region" evidence="16">
    <location>
        <begin position="164"/>
        <end position="191"/>
    </location>
</feature>
<keyword evidence="8" id="KW-0808">Transferase</keyword>
<evidence type="ECO:0000256" key="13">
    <source>
        <dbReference type="ARBA" id="ARBA00023014"/>
    </source>
</evidence>
<gene>
    <name evidence="19" type="ORF">KDL28_38065</name>
</gene>
<evidence type="ECO:0000256" key="12">
    <source>
        <dbReference type="ARBA" id="ARBA00023012"/>
    </source>
</evidence>
<accession>A0ABT1ACU8</accession>
<evidence type="ECO:0000256" key="15">
    <source>
        <dbReference type="ARBA" id="ARBA00030800"/>
    </source>
</evidence>
<evidence type="ECO:0000256" key="8">
    <source>
        <dbReference type="ARBA" id="ARBA00022679"/>
    </source>
</evidence>
<feature type="transmembrane region" description="Helical" evidence="17">
    <location>
        <begin position="133"/>
        <end position="154"/>
    </location>
</feature>
<dbReference type="InterPro" id="IPR011712">
    <property type="entry name" value="Sig_transdc_His_kin_sub3_dim/P"/>
</dbReference>
<comment type="cofactor">
    <cofactor evidence="2">
        <name>[4Fe-4S] cluster</name>
        <dbReference type="ChEBI" id="CHEBI:49883"/>
    </cofactor>
</comment>
<evidence type="ECO:0000256" key="7">
    <source>
        <dbReference type="ARBA" id="ARBA00022490"/>
    </source>
</evidence>
<feature type="domain" description="Histidine kinase" evidence="18">
    <location>
        <begin position="211"/>
        <end position="404"/>
    </location>
</feature>
<dbReference type="Gene3D" id="1.20.5.1930">
    <property type="match status" value="1"/>
</dbReference>
<evidence type="ECO:0000313" key="20">
    <source>
        <dbReference type="Proteomes" id="UP001165283"/>
    </source>
</evidence>
<comment type="subcellular location">
    <subcellularLocation>
        <location evidence="3">Cytoplasm</location>
    </subcellularLocation>
</comment>
<name>A0ABT1ACU8_9PSEU</name>
<feature type="transmembrane region" description="Helical" evidence="17">
    <location>
        <begin position="6"/>
        <end position="25"/>
    </location>
</feature>
<protein>
    <recommendedName>
        <fullName evidence="5">Oxygen sensor histidine kinase NreB</fullName>
        <ecNumber evidence="4">2.7.13.3</ecNumber>
    </recommendedName>
    <alternativeName>
        <fullName evidence="15">Nitrogen regulation protein B</fullName>
    </alternativeName>
</protein>
<keyword evidence="13" id="KW-0411">Iron-sulfur</keyword>
<organism evidence="19 20">
    <name type="scientific">Pseudonocardia humida</name>
    <dbReference type="NCBI Taxonomy" id="2800819"/>
    <lineage>
        <taxon>Bacteria</taxon>
        <taxon>Bacillati</taxon>
        <taxon>Actinomycetota</taxon>
        <taxon>Actinomycetes</taxon>
        <taxon>Pseudonocardiales</taxon>
        <taxon>Pseudonocardiaceae</taxon>
        <taxon>Pseudonocardia</taxon>
    </lineage>
</organism>
<evidence type="ECO:0000256" key="10">
    <source>
        <dbReference type="ARBA" id="ARBA00022777"/>
    </source>
</evidence>
<comment type="function">
    <text evidence="14">Member of the two-component regulatory system NreB/NreC involved in the control of dissimilatory nitrate/nitrite reduction in response to oxygen. NreB functions as a direct oxygen sensor histidine kinase which is autophosphorylated, in the absence of oxygen, probably at the conserved histidine residue, and transfers its phosphate group probably to a conserved aspartate residue of NreC. NreB/NreC activates the expression of the nitrate (narGHJI) and nitrite (nir) reductase operons, as well as the putative nitrate transporter gene narT.</text>
</comment>
<dbReference type="Proteomes" id="UP001165283">
    <property type="component" value="Unassembled WGS sequence"/>
</dbReference>
<evidence type="ECO:0000256" key="9">
    <source>
        <dbReference type="ARBA" id="ARBA00022723"/>
    </source>
</evidence>
<evidence type="ECO:0000256" key="2">
    <source>
        <dbReference type="ARBA" id="ARBA00001966"/>
    </source>
</evidence>
<evidence type="ECO:0000256" key="4">
    <source>
        <dbReference type="ARBA" id="ARBA00012438"/>
    </source>
</evidence>
<dbReference type="GO" id="GO:0016301">
    <property type="term" value="F:kinase activity"/>
    <property type="evidence" value="ECO:0007669"/>
    <property type="project" value="UniProtKB-KW"/>
</dbReference>
<dbReference type="Pfam" id="PF02518">
    <property type="entry name" value="HATPase_c"/>
    <property type="match status" value="1"/>
</dbReference>
<comment type="caution">
    <text evidence="19">The sequence shown here is derived from an EMBL/GenBank/DDBJ whole genome shotgun (WGS) entry which is preliminary data.</text>
</comment>
<keyword evidence="7" id="KW-0963">Cytoplasm</keyword>
<keyword evidence="17" id="KW-0812">Transmembrane</keyword>
<feature type="transmembrane region" description="Helical" evidence="17">
    <location>
        <begin position="30"/>
        <end position="50"/>
    </location>
</feature>
<dbReference type="EMBL" id="JAGSOV010000096">
    <property type="protein sequence ID" value="MCO1660870.1"/>
    <property type="molecule type" value="Genomic_DNA"/>
</dbReference>
<evidence type="ECO:0000256" key="17">
    <source>
        <dbReference type="SAM" id="Phobius"/>
    </source>
</evidence>
<proteinExistence type="predicted"/>
<evidence type="ECO:0000313" key="19">
    <source>
        <dbReference type="EMBL" id="MCO1660870.1"/>
    </source>
</evidence>
<dbReference type="EC" id="2.7.13.3" evidence="4"/>
<evidence type="ECO:0000256" key="11">
    <source>
        <dbReference type="ARBA" id="ARBA00023004"/>
    </source>
</evidence>
<dbReference type="InterPro" id="IPR004358">
    <property type="entry name" value="Sig_transdc_His_kin-like_C"/>
</dbReference>
<dbReference type="SMART" id="SM00387">
    <property type="entry name" value="HATPase_c"/>
    <property type="match status" value="1"/>
</dbReference>
<dbReference type="InterPro" id="IPR036890">
    <property type="entry name" value="HATPase_C_sf"/>
</dbReference>
<dbReference type="InterPro" id="IPR005467">
    <property type="entry name" value="His_kinase_dom"/>
</dbReference>
<keyword evidence="6" id="KW-0004">4Fe-4S</keyword>
<keyword evidence="11" id="KW-0408">Iron</keyword>
<dbReference type="InterPro" id="IPR003594">
    <property type="entry name" value="HATPase_dom"/>
</dbReference>
<keyword evidence="17" id="KW-0472">Membrane</keyword>
<dbReference type="PRINTS" id="PR00344">
    <property type="entry name" value="BCTRLSENSOR"/>
</dbReference>
<evidence type="ECO:0000256" key="6">
    <source>
        <dbReference type="ARBA" id="ARBA00022485"/>
    </source>
</evidence>
<evidence type="ECO:0000256" key="1">
    <source>
        <dbReference type="ARBA" id="ARBA00000085"/>
    </source>
</evidence>
<dbReference type="SUPFAM" id="SSF55874">
    <property type="entry name" value="ATPase domain of HSP90 chaperone/DNA topoisomerase II/histidine kinase"/>
    <property type="match status" value="1"/>
</dbReference>
<keyword evidence="9" id="KW-0479">Metal-binding</keyword>
<evidence type="ECO:0000256" key="14">
    <source>
        <dbReference type="ARBA" id="ARBA00024827"/>
    </source>
</evidence>
<dbReference type="PIRSF" id="PIRSF037434">
    <property type="entry name" value="STHK_ChrS"/>
    <property type="match status" value="1"/>
</dbReference>
<evidence type="ECO:0000256" key="3">
    <source>
        <dbReference type="ARBA" id="ARBA00004496"/>
    </source>
</evidence>
<keyword evidence="17" id="KW-1133">Transmembrane helix</keyword>
<evidence type="ECO:0000256" key="5">
    <source>
        <dbReference type="ARBA" id="ARBA00017322"/>
    </source>
</evidence>
<sequence length="409" mass="43588">MDNLLGRYVGYLGLAIGLVLTPFLYEPTPAYLAGVIGTTLASAGWTYVFVTRRPSLAEDPRWGRVYVAGLLALMAALIYQSGFFGFQAFAGYIHSFAYLRGRGRWTALVCTASLAAYGQVGSPPVAQLTAGLLAGWLVLSLLNAAVAGTFMYFSEFTASQTERRREVIDELNEANRRLSETLAENAALQARLLASAREAGVLDERARLAREIHDTIAQGLTGVVTQLEAAGAADDDAALRRRHVDTAMALARESLTEARRSVEALTPGQLDRAQLPDAIAEMAKRWAETAEVDLALDTTGFPVPLLPELEVALFRVAQEALVNVGKHAGARRVGLTLSYMDDVVVLDVRDDGGGFDRDGVVTTADSGFGLAAMEARVQRVSGTLTVESAPGEGTALSASVPAIPAEVRS</sequence>
<keyword evidence="10 19" id="KW-0418">Kinase</keyword>
<dbReference type="PANTHER" id="PTHR24421:SF62">
    <property type="entry name" value="SENSORY TRANSDUCTION HISTIDINE KINASE"/>
    <property type="match status" value="1"/>
</dbReference>
<keyword evidence="20" id="KW-1185">Reference proteome</keyword>
<dbReference type="CDD" id="cd16917">
    <property type="entry name" value="HATPase_UhpB-NarQ-NarX-like"/>
    <property type="match status" value="1"/>
</dbReference>
<evidence type="ECO:0000259" key="18">
    <source>
        <dbReference type="PROSITE" id="PS50109"/>
    </source>
</evidence>
<dbReference type="InterPro" id="IPR017205">
    <property type="entry name" value="Sig_transdc_His_kinase_ChrS"/>
</dbReference>
<dbReference type="Gene3D" id="3.30.565.10">
    <property type="entry name" value="Histidine kinase-like ATPase, C-terminal domain"/>
    <property type="match status" value="1"/>
</dbReference>
<keyword evidence="16" id="KW-0175">Coiled coil</keyword>
<evidence type="ECO:0000256" key="16">
    <source>
        <dbReference type="SAM" id="Coils"/>
    </source>
</evidence>
<comment type="catalytic activity">
    <reaction evidence="1">
        <text>ATP + protein L-histidine = ADP + protein N-phospho-L-histidine.</text>
        <dbReference type="EC" id="2.7.13.3"/>
    </reaction>
</comment>
<feature type="transmembrane region" description="Helical" evidence="17">
    <location>
        <begin position="70"/>
        <end position="93"/>
    </location>
</feature>
<dbReference type="InterPro" id="IPR050482">
    <property type="entry name" value="Sensor_HK_TwoCompSys"/>
</dbReference>